<dbReference type="UniPathway" id="UPA00074">
    <property type="reaction ID" value="UER00170"/>
</dbReference>
<evidence type="ECO:0000256" key="1">
    <source>
        <dbReference type="ARBA" id="ARBA00022563"/>
    </source>
</evidence>
<evidence type="ECO:0000259" key="4">
    <source>
        <dbReference type="Pfam" id="PF00551"/>
    </source>
</evidence>
<dbReference type="PANTHER" id="PTHR42706">
    <property type="entry name" value="FORMYLTETRAHYDROFOLATE DEFORMYLASE"/>
    <property type="match status" value="1"/>
</dbReference>
<dbReference type="STRING" id="1280953.HOC_19221"/>
<dbReference type="OrthoDB" id="9806170at2"/>
<proteinExistence type="inferred from homology"/>
<keyword evidence="2 3" id="KW-0378">Hydrolase</keyword>
<dbReference type="SUPFAM" id="SSF55021">
    <property type="entry name" value="ACT-like"/>
    <property type="match status" value="1"/>
</dbReference>
<comment type="caution">
    <text evidence="5">The sequence shown here is derived from an EMBL/GenBank/DDBJ whole genome shotgun (WGS) entry which is preliminary data.</text>
</comment>
<dbReference type="CDD" id="cd04875">
    <property type="entry name" value="ACT_F4HF-DF"/>
    <property type="match status" value="1"/>
</dbReference>
<protein>
    <recommendedName>
        <fullName evidence="3">Formyltetrahydrofolate deformylase</fullName>
        <ecNumber evidence="3">3.5.1.10</ecNumber>
    </recommendedName>
    <alternativeName>
        <fullName evidence="3">Formyl-FH(4) hydrolase</fullName>
    </alternativeName>
</protein>
<dbReference type="Gene3D" id="3.40.50.170">
    <property type="entry name" value="Formyl transferase, N-terminal domain"/>
    <property type="match status" value="1"/>
</dbReference>
<feature type="active site" evidence="3">
    <location>
        <position position="228"/>
    </location>
</feature>
<dbReference type="EMBL" id="ARYL01000056">
    <property type="protein sequence ID" value="KDA00703.1"/>
    <property type="molecule type" value="Genomic_DNA"/>
</dbReference>
<dbReference type="Proteomes" id="UP000024942">
    <property type="component" value="Unassembled WGS sequence"/>
</dbReference>
<dbReference type="GO" id="GO:0008864">
    <property type="term" value="F:formyltetrahydrofolate deformylase activity"/>
    <property type="evidence" value="ECO:0007669"/>
    <property type="project" value="UniProtKB-UniRule"/>
</dbReference>
<dbReference type="AlphaFoldDB" id="A0A059G2J3"/>
<comment type="pathway">
    <text evidence="3">Purine metabolism; IMP biosynthesis via de novo pathway; formate from 10-formyl-5,6,7,8-tetrahydrofolate: step 1/1.</text>
</comment>
<dbReference type="PANTHER" id="PTHR42706:SF1">
    <property type="entry name" value="FORMYLTETRAHYDROFOLATE DEFORMYLASE 2, MITOCHONDRIAL"/>
    <property type="match status" value="1"/>
</dbReference>
<dbReference type="InterPro" id="IPR045865">
    <property type="entry name" value="ACT-like_dom_sf"/>
</dbReference>
<comment type="function">
    <text evidence="3">Catalyzes the hydrolysis of 10-formyltetrahydrofolate (formyl-FH4) to formate and tetrahydrofolate (FH4).</text>
</comment>
<dbReference type="GO" id="GO:0006189">
    <property type="term" value="P:'de novo' IMP biosynthetic process"/>
    <property type="evidence" value="ECO:0007669"/>
    <property type="project" value="UniProtKB-UniRule"/>
</dbReference>
<evidence type="ECO:0000256" key="3">
    <source>
        <dbReference type="HAMAP-Rule" id="MF_01927"/>
    </source>
</evidence>
<dbReference type="GO" id="GO:0006730">
    <property type="term" value="P:one-carbon metabolic process"/>
    <property type="evidence" value="ECO:0007669"/>
    <property type="project" value="UniProtKB-KW"/>
</dbReference>
<keyword evidence="6" id="KW-1185">Reference proteome</keyword>
<name>A0A059G2J3_9PROT</name>
<dbReference type="PRINTS" id="PR01575">
    <property type="entry name" value="FFH4HYDRLASE"/>
</dbReference>
<sequence>MSQEHILTLSCPDRVGLVATLARLMERHGCFIASSRTFGDPDTGQFFARLVFQSEGGDDVPAGLKADLENAACELSATWGIHTVGQPVKTLLLVSKSDHCANTLLYGARRGELPIEPVGILSNHRTLEEGFSHWSLPFFHVPVTADTKADAEASMFALIEETGAELIVLARYMQVLSNEACTRLAGRCINIHHSFLPSFKGAQPYHQAHARGVKVIGASAHYVTPDLDEGPIIAQATEGVDHTYSPADMIELGRHLEGTALLRAVKAHAEHRIFINAGKTVVFAR</sequence>
<dbReference type="NCBIfam" id="NF004684">
    <property type="entry name" value="PRK06027.1"/>
    <property type="match status" value="1"/>
</dbReference>
<dbReference type="EC" id="3.5.1.10" evidence="3"/>
<comment type="similarity">
    <text evidence="3">Belongs to the PurU family.</text>
</comment>
<dbReference type="InterPro" id="IPR044074">
    <property type="entry name" value="PurU_ACT"/>
</dbReference>
<dbReference type="SUPFAM" id="SSF53328">
    <property type="entry name" value="Formyltransferase"/>
    <property type="match status" value="1"/>
</dbReference>
<dbReference type="PIRSF" id="PIRSF036480">
    <property type="entry name" value="FormyFH4_hydr"/>
    <property type="match status" value="1"/>
</dbReference>
<keyword evidence="1 3" id="KW-0554">One-carbon metabolism</keyword>
<evidence type="ECO:0000256" key="2">
    <source>
        <dbReference type="ARBA" id="ARBA00022801"/>
    </source>
</evidence>
<comment type="catalytic activity">
    <reaction evidence="3">
        <text>(6R)-10-formyltetrahydrofolate + H2O = (6S)-5,6,7,8-tetrahydrofolate + formate + H(+)</text>
        <dbReference type="Rhea" id="RHEA:19833"/>
        <dbReference type="ChEBI" id="CHEBI:15377"/>
        <dbReference type="ChEBI" id="CHEBI:15378"/>
        <dbReference type="ChEBI" id="CHEBI:15740"/>
        <dbReference type="ChEBI" id="CHEBI:57453"/>
        <dbReference type="ChEBI" id="CHEBI:195366"/>
        <dbReference type="EC" id="3.5.1.10"/>
    </reaction>
</comment>
<dbReference type="eggNOG" id="COG0788">
    <property type="taxonomic scope" value="Bacteria"/>
</dbReference>
<dbReference type="InterPro" id="IPR036477">
    <property type="entry name" value="Formyl_transf_N_sf"/>
</dbReference>
<dbReference type="RefSeq" id="WP_035541579.1">
    <property type="nucleotide sequence ID" value="NZ_ARYL01000056.1"/>
</dbReference>
<reference evidence="5 6" key="1">
    <citation type="journal article" date="2014" name="Antonie Van Leeuwenhoek">
        <title>Hyphomonas beringensis sp. nov. and Hyphomonas chukchiensis sp. nov., isolated from surface seawater of the Bering Sea and Chukchi Sea.</title>
        <authorList>
            <person name="Li C."/>
            <person name="Lai Q."/>
            <person name="Li G."/>
            <person name="Dong C."/>
            <person name="Wang J."/>
            <person name="Liao Y."/>
            <person name="Shao Z."/>
        </authorList>
    </citation>
    <scope>NUCLEOTIDE SEQUENCE [LARGE SCALE GENOMIC DNA]</scope>
    <source>
        <strain evidence="5 6">SCH89</strain>
    </source>
</reference>
<dbReference type="Pfam" id="PF00551">
    <property type="entry name" value="Formyl_trans_N"/>
    <property type="match status" value="1"/>
</dbReference>
<evidence type="ECO:0000313" key="6">
    <source>
        <dbReference type="Proteomes" id="UP000024942"/>
    </source>
</evidence>
<gene>
    <name evidence="3" type="primary">purU</name>
    <name evidence="5" type="ORF">HOC_19221</name>
</gene>
<keyword evidence="3" id="KW-0658">Purine biosynthesis</keyword>
<evidence type="ECO:0000313" key="5">
    <source>
        <dbReference type="EMBL" id="KDA00703.1"/>
    </source>
</evidence>
<dbReference type="InterPro" id="IPR004810">
    <property type="entry name" value="PurU"/>
</dbReference>
<dbReference type="HAMAP" id="MF_01927">
    <property type="entry name" value="PurU"/>
    <property type="match status" value="1"/>
</dbReference>
<dbReference type="InterPro" id="IPR002376">
    <property type="entry name" value="Formyl_transf_N"/>
</dbReference>
<dbReference type="Gene3D" id="3.30.70.260">
    <property type="match status" value="1"/>
</dbReference>
<dbReference type="PATRIC" id="fig|1280953.3.peg.3844"/>
<feature type="domain" description="Formyl transferase N-terminal" evidence="4">
    <location>
        <begin position="89"/>
        <end position="265"/>
    </location>
</feature>
<accession>A0A059G2J3</accession>
<organism evidence="5 6">
    <name type="scientific">Hyphomonas oceanitis SCH89</name>
    <dbReference type="NCBI Taxonomy" id="1280953"/>
    <lineage>
        <taxon>Bacteria</taxon>
        <taxon>Pseudomonadati</taxon>
        <taxon>Pseudomonadota</taxon>
        <taxon>Alphaproteobacteria</taxon>
        <taxon>Hyphomonadales</taxon>
        <taxon>Hyphomonadaceae</taxon>
        <taxon>Hyphomonas</taxon>
    </lineage>
</organism>